<name>A0A2S1FIH3_9BURK</name>
<evidence type="ECO:0000313" key="2">
    <source>
        <dbReference type="EMBL" id="AWD72315.1"/>
    </source>
</evidence>
<dbReference type="NCBIfam" id="NF041546">
    <property type="entry name" value="ParA_partition"/>
    <property type="match status" value="1"/>
</dbReference>
<proteinExistence type="predicted"/>
<dbReference type="InterPro" id="IPR027417">
    <property type="entry name" value="P-loop_NTPase"/>
</dbReference>
<dbReference type="AlphaFoldDB" id="A0A2S1FIH3"/>
<reference evidence="2" key="1">
    <citation type="submission" date="2018-01" db="EMBL/GenBank/DDBJ databases">
        <title>Plasmids of psychrophilic Polaromonas spp. isolated from Arctic and Antarctic glaciers.</title>
        <authorList>
            <person name="Dziewit L."/>
            <person name="Ciok A."/>
        </authorList>
    </citation>
    <scope>NUCLEOTIDE SEQUENCE</scope>
    <source>
        <plasmid evidence="2">pW10NP1</plasmid>
    </source>
</reference>
<dbReference type="PANTHER" id="PTHR13696:SF96">
    <property type="entry name" value="COBQ_COBB_MIND_PARA NUCLEOTIDE BINDING DOMAIN-CONTAINING PROTEIN"/>
    <property type="match status" value="1"/>
</dbReference>
<organism evidence="2">
    <name type="scientific">Polaromonas sp. W10N</name>
    <dbReference type="NCBI Taxonomy" id="1840301"/>
    <lineage>
        <taxon>Bacteria</taxon>
        <taxon>Pseudomonadati</taxon>
        <taxon>Pseudomonadota</taxon>
        <taxon>Betaproteobacteria</taxon>
        <taxon>Burkholderiales</taxon>
        <taxon>Comamonadaceae</taxon>
        <taxon>Polaromonas</taxon>
    </lineage>
</organism>
<dbReference type="CDD" id="cd02042">
    <property type="entry name" value="ParAB_family"/>
    <property type="match status" value="1"/>
</dbReference>
<dbReference type="Gene3D" id="3.40.50.300">
    <property type="entry name" value="P-loop containing nucleotide triphosphate hydrolases"/>
    <property type="match status" value="1"/>
</dbReference>
<dbReference type="PANTHER" id="PTHR13696">
    <property type="entry name" value="P-LOOP CONTAINING NUCLEOSIDE TRIPHOSPHATE HYDROLASE"/>
    <property type="match status" value="1"/>
</dbReference>
<accession>A0A2S1FIH3</accession>
<dbReference type="EMBL" id="MG869623">
    <property type="protein sequence ID" value="AWD72315.1"/>
    <property type="molecule type" value="Genomic_DNA"/>
</dbReference>
<dbReference type="RefSeq" id="WP_181375050.1">
    <property type="nucleotide sequence ID" value="NZ_MG869623.1"/>
</dbReference>
<sequence length="209" mass="22142">MQVIAVLNQKGGSGKTTIATHLARVLQLDGASVVLVDSDPQGSARDWSAAREEQPLSVIGIDRPTIERDLKSLAKTDFVVIDGAPQAADLAVSAIKAANFVLIPVQPSPYDIWAAADLVDLVKQRIEVTDGRLQAAFVVSRAITGTKLGQEVADALAGYGLPVLNSRIMQRVAYPSTAATGQTVFDIEPNGDAAADFRALKNELVQLLK</sequence>
<dbReference type="InterPro" id="IPR048089">
    <property type="entry name" value="McdA"/>
</dbReference>
<feature type="domain" description="CobQ/CobB/MinD/ParA nucleotide binding" evidence="1">
    <location>
        <begin position="4"/>
        <end position="184"/>
    </location>
</feature>
<keyword evidence="2" id="KW-0614">Plasmid</keyword>
<dbReference type="InterPro" id="IPR050678">
    <property type="entry name" value="DNA_Partitioning_ATPase"/>
</dbReference>
<dbReference type="PIRSF" id="PIRSF009320">
    <property type="entry name" value="Nuc_binding_HP_1000"/>
    <property type="match status" value="1"/>
</dbReference>
<dbReference type="InterPro" id="IPR002586">
    <property type="entry name" value="CobQ/CobB/MinD/ParA_Nub-bd_dom"/>
</dbReference>
<protein>
    <submittedName>
        <fullName evidence="2">Partitioning protein ParA</fullName>
    </submittedName>
</protein>
<gene>
    <name evidence="2" type="ORF">pW10NP1_p008</name>
</gene>
<geneLocation type="plasmid" evidence="2">
    <name>pW10NP1</name>
</geneLocation>
<dbReference type="Pfam" id="PF01656">
    <property type="entry name" value="CbiA"/>
    <property type="match status" value="1"/>
</dbReference>
<evidence type="ECO:0000259" key="1">
    <source>
        <dbReference type="Pfam" id="PF01656"/>
    </source>
</evidence>
<dbReference type="SUPFAM" id="SSF52540">
    <property type="entry name" value="P-loop containing nucleoside triphosphate hydrolases"/>
    <property type="match status" value="1"/>
</dbReference>